<protein>
    <submittedName>
        <fullName evidence="2">Uncharacterized protein</fullName>
    </submittedName>
</protein>
<feature type="region of interest" description="Disordered" evidence="1">
    <location>
        <begin position="116"/>
        <end position="219"/>
    </location>
</feature>
<accession>A0AAN8Q3F8</accession>
<dbReference type="AlphaFoldDB" id="A0AAN8Q3F8"/>
<proteinExistence type="predicted"/>
<dbReference type="Proteomes" id="UP001347796">
    <property type="component" value="Unassembled WGS sequence"/>
</dbReference>
<keyword evidence="3" id="KW-1185">Reference proteome</keyword>
<evidence type="ECO:0000313" key="3">
    <source>
        <dbReference type="Proteomes" id="UP001347796"/>
    </source>
</evidence>
<dbReference type="EMBL" id="JAZGQO010000001">
    <property type="protein sequence ID" value="KAK6196077.1"/>
    <property type="molecule type" value="Genomic_DNA"/>
</dbReference>
<feature type="compositionally biased region" description="Basic residues" evidence="1">
    <location>
        <begin position="139"/>
        <end position="148"/>
    </location>
</feature>
<reference evidence="2 3" key="1">
    <citation type="submission" date="2024-01" db="EMBL/GenBank/DDBJ databases">
        <title>The genome of the rayed Mediterranean limpet Patella caerulea (Linnaeus, 1758).</title>
        <authorList>
            <person name="Anh-Thu Weber A."/>
            <person name="Halstead-Nussloch G."/>
        </authorList>
    </citation>
    <scope>NUCLEOTIDE SEQUENCE [LARGE SCALE GENOMIC DNA]</scope>
    <source>
        <strain evidence="2">AATW-2023a</strain>
        <tissue evidence="2">Whole specimen</tissue>
    </source>
</reference>
<evidence type="ECO:0000256" key="1">
    <source>
        <dbReference type="SAM" id="MobiDB-lite"/>
    </source>
</evidence>
<feature type="compositionally biased region" description="Polar residues" evidence="1">
    <location>
        <begin position="171"/>
        <end position="181"/>
    </location>
</feature>
<sequence>MEKNTEKLAEQFVELFPRPFLEAVTEIKTNYRMKNLKWVTTQPVENFKVELSWDIYENSPIKIRKRVKLSDNNQDNRPKSIKLEPLQTVRVKTEPESPKIDKFASKCSIENNSIDTGAAEQKSSPIPPKSSSAPPKNVPKLRKNKRCRPGNEQMVNHCVNNGATPQKHKSSTIPSISNSAPPENDPNPVKNPKGLSSKSSSATPQNDPNPVKNPKGLSSKPEKIIAHSSVNNGWRNVVLESVIHEMYNGTVVIYGGDLHSGEGLYFSFPSLYCTEVTVISMLDNYYDFLDIDARIREHAVRTI</sequence>
<name>A0AAN8Q3F8_PATCE</name>
<comment type="caution">
    <text evidence="2">The sequence shown here is derived from an EMBL/GenBank/DDBJ whole genome shotgun (WGS) entry which is preliminary data.</text>
</comment>
<evidence type="ECO:0000313" key="2">
    <source>
        <dbReference type="EMBL" id="KAK6196077.1"/>
    </source>
</evidence>
<gene>
    <name evidence="2" type="ORF">SNE40_001372</name>
</gene>
<feature type="compositionally biased region" description="Polar residues" evidence="1">
    <location>
        <begin position="194"/>
        <end position="208"/>
    </location>
</feature>
<organism evidence="2 3">
    <name type="scientific">Patella caerulea</name>
    <name type="common">Rayed Mediterranean limpet</name>
    <dbReference type="NCBI Taxonomy" id="87958"/>
    <lineage>
        <taxon>Eukaryota</taxon>
        <taxon>Metazoa</taxon>
        <taxon>Spiralia</taxon>
        <taxon>Lophotrochozoa</taxon>
        <taxon>Mollusca</taxon>
        <taxon>Gastropoda</taxon>
        <taxon>Patellogastropoda</taxon>
        <taxon>Patelloidea</taxon>
        <taxon>Patellidae</taxon>
        <taxon>Patella</taxon>
    </lineage>
</organism>